<sequence>MNSIQFFDWGYSNKGVVLKINNLSIDLPDLEYITLFIDKLINGEKKRFPCTFTKDGEEGMKFKKINTNTYKFFIFQYTDDFLKQLYNELLIGGFAGFKLKINNNTKTSIIENRWLKDYSMLDVGYDDVDELRVEKLRDTVDDIKGNIINLNFEQLPNVFPHRQSNNQTGYVIMQNNINHQYIWDFKFCNKMTMYFVDNGWQSVDVTTIQKGNFWTIFNFNITAVEMHSWLRYYDKHIEYIEFSSDKVINSGQVFDKNSTGSMLNNNTLDNSLIQYHLDNKYIRFNFMKQNEQTKLSTWMLDNYFLLYVSNA</sequence>
<dbReference type="AlphaFoldDB" id="A0A2X2T040"/>
<dbReference type="RefSeq" id="WP_111972570.1">
    <property type="nucleotide sequence ID" value="NZ_UAVS01000005.1"/>
</dbReference>
<protein>
    <submittedName>
        <fullName evidence="1">Uncharacterized protein</fullName>
    </submittedName>
</protein>
<reference evidence="1 2" key="1">
    <citation type="submission" date="2018-06" db="EMBL/GenBank/DDBJ databases">
        <authorList>
            <consortium name="Pathogen Informatics"/>
            <person name="Doyle S."/>
        </authorList>
    </citation>
    <scope>NUCLEOTIDE SEQUENCE [LARGE SCALE GENOMIC DNA]</scope>
    <source>
        <strain evidence="1 2">NCTC11545</strain>
    </source>
</reference>
<dbReference type="EMBL" id="UAVS01000005">
    <property type="protein sequence ID" value="SQA93803.1"/>
    <property type="molecule type" value="Genomic_DNA"/>
</dbReference>
<evidence type="ECO:0000313" key="2">
    <source>
        <dbReference type="Proteomes" id="UP000250169"/>
    </source>
</evidence>
<accession>A0A2X2T040</accession>
<gene>
    <name evidence="1" type="ORF">NCTC11545_01180</name>
</gene>
<proteinExistence type="predicted"/>
<name>A0A2X2T040_CAPOC</name>
<organism evidence="1 2">
    <name type="scientific">Capnocytophaga ochracea</name>
    <dbReference type="NCBI Taxonomy" id="1018"/>
    <lineage>
        <taxon>Bacteria</taxon>
        <taxon>Pseudomonadati</taxon>
        <taxon>Bacteroidota</taxon>
        <taxon>Flavobacteriia</taxon>
        <taxon>Flavobacteriales</taxon>
        <taxon>Flavobacteriaceae</taxon>
        <taxon>Capnocytophaga</taxon>
    </lineage>
</organism>
<dbReference type="Proteomes" id="UP000250169">
    <property type="component" value="Unassembled WGS sequence"/>
</dbReference>
<evidence type="ECO:0000313" key="1">
    <source>
        <dbReference type="EMBL" id="SQA93803.1"/>
    </source>
</evidence>